<sequence length="117" mass="11591">MSRIRSMVPSICSNPARATALLAFGLIIAAPCAMARDMTPANGADVPVDGSSAALKRGGAVPSGTAAPQVAWSRVPHSTEVSAAGIDASAARALRGGLKPVIEPEVAEAGALATTSQ</sequence>
<proteinExistence type="predicted"/>
<feature type="chain" id="PRO_5045252168" evidence="1">
    <location>
        <begin position="36"/>
        <end position="117"/>
    </location>
</feature>
<organism evidence="2 3">
    <name type="scientific">Kaistia dalseonensis</name>
    <dbReference type="NCBI Taxonomy" id="410840"/>
    <lineage>
        <taxon>Bacteria</taxon>
        <taxon>Pseudomonadati</taxon>
        <taxon>Pseudomonadota</taxon>
        <taxon>Alphaproteobacteria</taxon>
        <taxon>Hyphomicrobiales</taxon>
        <taxon>Kaistiaceae</taxon>
        <taxon>Kaistia</taxon>
    </lineage>
</organism>
<keyword evidence="1" id="KW-0732">Signal</keyword>
<accession>A0ABU0HAK6</accession>
<dbReference type="EMBL" id="JAUSVO010000005">
    <property type="protein sequence ID" value="MDQ0439351.1"/>
    <property type="molecule type" value="Genomic_DNA"/>
</dbReference>
<protein>
    <submittedName>
        <fullName evidence="2">Uncharacterized protein</fullName>
    </submittedName>
</protein>
<evidence type="ECO:0000256" key="1">
    <source>
        <dbReference type="SAM" id="SignalP"/>
    </source>
</evidence>
<evidence type="ECO:0000313" key="2">
    <source>
        <dbReference type="EMBL" id="MDQ0439351.1"/>
    </source>
</evidence>
<dbReference type="RefSeq" id="WP_266350237.1">
    <property type="nucleotide sequence ID" value="NZ_JAPKNG010000005.1"/>
</dbReference>
<reference evidence="2 3" key="1">
    <citation type="submission" date="2023-07" db="EMBL/GenBank/DDBJ databases">
        <title>Genomic Encyclopedia of Type Strains, Phase IV (KMG-IV): sequencing the most valuable type-strain genomes for metagenomic binning, comparative biology and taxonomic classification.</title>
        <authorList>
            <person name="Goeker M."/>
        </authorList>
    </citation>
    <scope>NUCLEOTIDE SEQUENCE [LARGE SCALE GENOMIC DNA]</scope>
    <source>
        <strain evidence="2 3">B6-8</strain>
    </source>
</reference>
<evidence type="ECO:0000313" key="3">
    <source>
        <dbReference type="Proteomes" id="UP001241603"/>
    </source>
</evidence>
<keyword evidence="3" id="KW-1185">Reference proteome</keyword>
<name>A0ABU0HAK6_9HYPH</name>
<feature type="signal peptide" evidence="1">
    <location>
        <begin position="1"/>
        <end position="35"/>
    </location>
</feature>
<gene>
    <name evidence="2" type="ORF">QO014_003752</name>
</gene>
<dbReference type="Proteomes" id="UP001241603">
    <property type="component" value="Unassembled WGS sequence"/>
</dbReference>
<comment type="caution">
    <text evidence="2">The sequence shown here is derived from an EMBL/GenBank/DDBJ whole genome shotgun (WGS) entry which is preliminary data.</text>
</comment>